<reference evidence="3 4" key="1">
    <citation type="submission" date="2024-03" db="EMBL/GenBank/DDBJ databases">
        <title>Pseudomonas juntendi.</title>
        <authorList>
            <person name="Liu Y."/>
        </authorList>
    </citation>
    <scope>NUCLEOTIDE SEQUENCE [LARGE SCALE GENOMIC DNA]</scope>
    <source>
        <strain evidence="3 4">L4046hy</strain>
    </source>
</reference>
<accession>A0ABZ2JFJ8</accession>
<keyword evidence="1" id="KW-0175">Coiled coil</keyword>
<dbReference type="EMBL" id="CP146691">
    <property type="protein sequence ID" value="WWY21846.1"/>
    <property type="molecule type" value="Genomic_DNA"/>
</dbReference>
<dbReference type="Pfam" id="PF18864">
    <property type="entry name" value="AbiTii"/>
    <property type="match status" value="1"/>
</dbReference>
<name>A0ABZ2JFJ8_9PSED</name>
<protein>
    <recommendedName>
        <fullName evidence="2">AbiTii domain-containing protein</fullName>
    </recommendedName>
</protein>
<gene>
    <name evidence="3" type="ORF">V9385_04405</name>
</gene>
<dbReference type="RefSeq" id="WP_263963341.1">
    <property type="nucleotide sequence ID" value="NZ_CP146690.1"/>
</dbReference>
<keyword evidence="4" id="KW-1185">Reference proteome</keyword>
<organism evidence="3 4">
    <name type="scientific">Pseudomonas juntendi</name>
    <dbReference type="NCBI Taxonomy" id="2666183"/>
    <lineage>
        <taxon>Bacteria</taxon>
        <taxon>Pseudomonadati</taxon>
        <taxon>Pseudomonadota</taxon>
        <taxon>Gammaproteobacteria</taxon>
        <taxon>Pseudomonadales</taxon>
        <taxon>Pseudomonadaceae</taxon>
        <taxon>Pseudomonas</taxon>
    </lineage>
</organism>
<evidence type="ECO:0000313" key="3">
    <source>
        <dbReference type="EMBL" id="WWY21846.1"/>
    </source>
</evidence>
<feature type="domain" description="AbiTii" evidence="2">
    <location>
        <begin position="4"/>
        <end position="183"/>
    </location>
</feature>
<evidence type="ECO:0000259" key="2">
    <source>
        <dbReference type="Pfam" id="PF18864"/>
    </source>
</evidence>
<evidence type="ECO:0000313" key="4">
    <source>
        <dbReference type="Proteomes" id="UP001375228"/>
    </source>
</evidence>
<feature type="coiled-coil region" evidence="1">
    <location>
        <begin position="214"/>
        <end position="251"/>
    </location>
</feature>
<dbReference type="InterPro" id="IPR041304">
    <property type="entry name" value="AbiTii"/>
</dbReference>
<evidence type="ECO:0000256" key="1">
    <source>
        <dbReference type="SAM" id="Coils"/>
    </source>
</evidence>
<proteinExistence type="predicted"/>
<dbReference type="Proteomes" id="UP001375228">
    <property type="component" value="Chromosome"/>
</dbReference>
<sequence length="296" mass="32407">MAGLVAELQADALNESIHIMALLRKAKAVSIKLNAPSISAWIENELQGYRSNDDIPDYRHVRGTLVCYNPINGHIPLSIDNPSILETVTSRKISQPIGKLCEHAANNNSIVLAFPARLSEMLQNGMRFKMEPGLQIDSSTLHNIIYGIRDKVLQFALELELQGIHGEGMSFSKEEKAAAASVTYNTITIGSMHNSQIQQDSDNSNQNYGTTDFRKDLESFIDELKKDLHKLDDDQEAKQSLKADLDTIKAQLGSSSPKKSILRECLSSARNILEGAAGGVLTNYIPAATQLIAACS</sequence>